<gene>
    <name evidence="1" type="ORF">NAF29_17230</name>
</gene>
<accession>A0AA41W959</accession>
<reference evidence="1 2" key="1">
    <citation type="journal article" date="2013" name="Antonie Van Leeuwenhoek">
        <title>Echinimonas agarilytica gen. nov., sp. nov., a new gammaproteobacterium isolated from the sea urchin Strongylocentrotus intermedius.</title>
        <authorList>
            <person name="Nedashkovskaya O.I."/>
            <person name="Stenkova A.M."/>
            <person name="Zhukova N.V."/>
            <person name="Van Trappen S."/>
            <person name="Lee J.S."/>
            <person name="Kim S.B."/>
        </authorList>
    </citation>
    <scope>NUCLEOTIDE SEQUENCE [LARGE SCALE GENOMIC DNA]</scope>
    <source>
        <strain evidence="1 2">KMM 6351</strain>
    </source>
</reference>
<proteinExistence type="predicted"/>
<protein>
    <submittedName>
        <fullName evidence="1">Uncharacterized protein</fullName>
    </submittedName>
</protein>
<keyword evidence="2" id="KW-1185">Reference proteome</keyword>
<comment type="caution">
    <text evidence="1">The sequence shown here is derived from an EMBL/GenBank/DDBJ whole genome shotgun (WGS) entry which is preliminary data.</text>
</comment>
<name>A0AA41W959_9GAMM</name>
<dbReference type="Proteomes" id="UP001165393">
    <property type="component" value="Unassembled WGS sequence"/>
</dbReference>
<evidence type="ECO:0000313" key="2">
    <source>
        <dbReference type="Proteomes" id="UP001165393"/>
    </source>
</evidence>
<organism evidence="1 2">
    <name type="scientific">Echinimonas agarilytica</name>
    <dbReference type="NCBI Taxonomy" id="1215918"/>
    <lineage>
        <taxon>Bacteria</taxon>
        <taxon>Pseudomonadati</taxon>
        <taxon>Pseudomonadota</taxon>
        <taxon>Gammaproteobacteria</taxon>
        <taxon>Alteromonadales</taxon>
        <taxon>Echinimonadaceae</taxon>
        <taxon>Echinimonas</taxon>
    </lineage>
</organism>
<dbReference type="AlphaFoldDB" id="A0AA41W959"/>
<evidence type="ECO:0000313" key="1">
    <source>
        <dbReference type="EMBL" id="MCM2681394.1"/>
    </source>
</evidence>
<dbReference type="EMBL" id="JAMQGP010000010">
    <property type="protein sequence ID" value="MCM2681394.1"/>
    <property type="molecule type" value="Genomic_DNA"/>
</dbReference>
<dbReference type="RefSeq" id="WP_251262875.1">
    <property type="nucleotide sequence ID" value="NZ_JAMQGP010000010.1"/>
</dbReference>
<sequence length="86" mass="9754">MTDQFSGIDVIEVVENQLDDQAPKIVKETLMRLMMTGHSREDALELIACALTEELVAVAERQEAFNLTRYTQNLSGLPEMPWISEE</sequence>